<sequence>MMRGVICVPRGFRVSTLRRAHLHVGRATGPATEDFVVRCPFQPRASPKLRVGEAGANAQWLTVGPRGIGSPALWAKDMPRVDSSKALIASYSSNFIQVAVNPAVATKAGEKQSYVEALALNEAIEELDIPRECFVLSTLIGSNVVHPANPEADERLSKEYVELGVEITRKELDVETLDHVVCQIPDELALVPARQRALMDRLRATCDVLETLCKDGKVQSYGFSLPNFDVDSKPLEELVEKTFYPLSEQFGRFASLQLPQHVGSAILPLPETAMQFREEREMLLIGDRPLEAMLSSGNPFHLKTYYGVTGEDVALLLKTAFNLGIAIEKKYMEKIRPENERLGLPPAEEVAWAHILANQHNQFDNLQVWLYVRETQIYPRLEATIKEFNKHKETEELGFAYSMAMNQLLKCFTGSVELVDAERAASITSAWKEHNLLPSDKCTTEEAAVMASLSSGVDITLLADQLPASSSLPFTHRFSADQLQQIAALAKPHFTVE</sequence>
<dbReference type="Gene3D" id="3.20.20.100">
    <property type="entry name" value="NADP-dependent oxidoreductase domain"/>
    <property type="match status" value="1"/>
</dbReference>
<dbReference type="InterPro" id="IPR036812">
    <property type="entry name" value="NAD(P)_OxRdtase_dom_sf"/>
</dbReference>
<dbReference type="SUPFAM" id="SSF51430">
    <property type="entry name" value="NAD(P)-linked oxidoreductase"/>
    <property type="match status" value="1"/>
</dbReference>
<proteinExistence type="predicted"/>
<dbReference type="eggNOG" id="ENOG502QQGS">
    <property type="taxonomic scope" value="Eukaryota"/>
</dbReference>
<feature type="domain" description="NADP-dependent oxidoreductase" evidence="1">
    <location>
        <begin position="115"/>
        <end position="232"/>
    </location>
</feature>
<dbReference type="AlphaFoldDB" id="H3HC88"/>
<name>H3HC88_PHYRM</name>
<dbReference type="HOGENOM" id="CLU_026890_0_0_1"/>
<protein>
    <recommendedName>
        <fullName evidence="1">NADP-dependent oxidoreductase domain-containing protein</fullName>
    </recommendedName>
</protein>
<dbReference type="Pfam" id="PF00248">
    <property type="entry name" value="Aldo_ket_red"/>
    <property type="match status" value="1"/>
</dbReference>
<evidence type="ECO:0000313" key="2">
    <source>
        <dbReference type="EnsemblProtists" id="Phyra94925"/>
    </source>
</evidence>
<dbReference type="GeneID" id="94229316"/>
<organism evidence="2 3">
    <name type="scientific">Phytophthora ramorum</name>
    <name type="common">Sudden oak death agent</name>
    <dbReference type="NCBI Taxonomy" id="164328"/>
    <lineage>
        <taxon>Eukaryota</taxon>
        <taxon>Sar</taxon>
        <taxon>Stramenopiles</taxon>
        <taxon>Oomycota</taxon>
        <taxon>Peronosporomycetes</taxon>
        <taxon>Peronosporales</taxon>
        <taxon>Peronosporaceae</taxon>
        <taxon>Phytophthora</taxon>
    </lineage>
</organism>
<evidence type="ECO:0000259" key="1">
    <source>
        <dbReference type="Pfam" id="PF00248"/>
    </source>
</evidence>
<dbReference type="InterPro" id="IPR023210">
    <property type="entry name" value="NADP_OxRdtase_dom"/>
</dbReference>
<keyword evidence="3" id="KW-1185">Reference proteome</keyword>
<evidence type="ECO:0000313" key="3">
    <source>
        <dbReference type="Proteomes" id="UP000005238"/>
    </source>
</evidence>
<accession>H3HC88</accession>
<dbReference type="Proteomes" id="UP000005238">
    <property type="component" value="Unassembled WGS sequence"/>
</dbReference>
<dbReference type="OrthoDB" id="115600at2759"/>
<dbReference type="EMBL" id="DS566023">
    <property type="status" value="NOT_ANNOTATED_CDS"/>
    <property type="molecule type" value="Genomic_DNA"/>
</dbReference>
<dbReference type="RefSeq" id="XP_067743053.1">
    <property type="nucleotide sequence ID" value="XM_067893533.1"/>
</dbReference>
<dbReference type="EnsemblProtists" id="Phyra94925">
    <property type="protein sequence ID" value="Phyra94925"/>
    <property type="gene ID" value="Phyra94925"/>
</dbReference>
<dbReference type="InParanoid" id="H3HC88"/>
<dbReference type="OMA" id="AYSMAMN"/>
<reference evidence="2" key="2">
    <citation type="submission" date="2015-06" db="UniProtKB">
        <authorList>
            <consortium name="EnsemblProtists"/>
        </authorList>
    </citation>
    <scope>IDENTIFICATION</scope>
    <source>
        <strain evidence="2">Pr102</strain>
    </source>
</reference>
<dbReference type="VEuPathDB" id="FungiDB:KRP22_12690"/>
<reference evidence="3" key="1">
    <citation type="journal article" date="2006" name="Science">
        <title>Phytophthora genome sequences uncover evolutionary origins and mechanisms of pathogenesis.</title>
        <authorList>
            <person name="Tyler B.M."/>
            <person name="Tripathy S."/>
            <person name="Zhang X."/>
            <person name="Dehal P."/>
            <person name="Jiang R.H."/>
            <person name="Aerts A."/>
            <person name="Arredondo F.D."/>
            <person name="Baxter L."/>
            <person name="Bensasson D."/>
            <person name="Beynon J.L."/>
            <person name="Chapman J."/>
            <person name="Damasceno C.M."/>
            <person name="Dorrance A.E."/>
            <person name="Dou D."/>
            <person name="Dickerman A.W."/>
            <person name="Dubchak I.L."/>
            <person name="Garbelotto M."/>
            <person name="Gijzen M."/>
            <person name="Gordon S.G."/>
            <person name="Govers F."/>
            <person name="Grunwald N.J."/>
            <person name="Huang W."/>
            <person name="Ivors K.L."/>
            <person name="Jones R.W."/>
            <person name="Kamoun S."/>
            <person name="Krampis K."/>
            <person name="Lamour K.H."/>
            <person name="Lee M.K."/>
            <person name="McDonald W.H."/>
            <person name="Medina M."/>
            <person name="Meijer H.J."/>
            <person name="Nordberg E.K."/>
            <person name="Maclean D.J."/>
            <person name="Ospina-Giraldo M.D."/>
            <person name="Morris P.F."/>
            <person name="Phuntumart V."/>
            <person name="Putnam N.H."/>
            <person name="Rash S."/>
            <person name="Rose J.K."/>
            <person name="Sakihama Y."/>
            <person name="Salamov A.A."/>
            <person name="Savidor A."/>
            <person name="Scheuring C.F."/>
            <person name="Smith B.M."/>
            <person name="Sobral B.W."/>
            <person name="Terry A."/>
            <person name="Torto-Alalibo T.A."/>
            <person name="Win J."/>
            <person name="Xu Z."/>
            <person name="Zhang H."/>
            <person name="Grigoriev I.V."/>
            <person name="Rokhsar D.S."/>
            <person name="Boore J.L."/>
        </authorList>
    </citation>
    <scope>NUCLEOTIDE SEQUENCE [LARGE SCALE GENOMIC DNA]</scope>
    <source>
        <strain evidence="3">Pr102</strain>
    </source>
</reference>
<dbReference type="VEuPathDB" id="FungiDB:KRP23_8130"/>